<keyword evidence="3" id="KW-1003">Cell membrane</keyword>
<evidence type="ECO:0000256" key="2">
    <source>
        <dbReference type="ARBA" id="ARBA00005745"/>
    </source>
</evidence>
<comment type="caution">
    <text evidence="10">The sequence shown here is derived from an EMBL/GenBank/DDBJ whole genome shotgun (WGS) entry which is preliminary data.</text>
</comment>
<dbReference type="Pfam" id="PF00482">
    <property type="entry name" value="T2SSF"/>
    <property type="match status" value="1"/>
</dbReference>
<dbReference type="InterPro" id="IPR018076">
    <property type="entry name" value="T2SS_GspF_dom"/>
</dbReference>
<dbReference type="GO" id="GO:0015628">
    <property type="term" value="P:protein secretion by the type II secretion system"/>
    <property type="evidence" value="ECO:0007669"/>
    <property type="project" value="TreeGrafter"/>
</dbReference>
<keyword evidence="4" id="KW-0997">Cell inner membrane</keyword>
<sequence>MLANWPFLLLLLVGGTIGFRSWVATSGGKYQWDRMKLGIPIAGKIIQKATLARFARSFALASSSGVPIVQAMTLIAETVDNDYIADKVNQMRSGIERGESVLRTATSSGVFTPVVLQMIGVGEESGALDDLMQEIADMYQREVEYELKTLGAQIEPIMIFFLGILVLILALGIFLPIWDLGKAALHK</sequence>
<evidence type="ECO:0000256" key="1">
    <source>
        <dbReference type="ARBA" id="ARBA00004429"/>
    </source>
</evidence>
<evidence type="ECO:0000256" key="3">
    <source>
        <dbReference type="ARBA" id="ARBA00022475"/>
    </source>
</evidence>
<comment type="similarity">
    <text evidence="2">Belongs to the GSP F family.</text>
</comment>
<evidence type="ECO:0000256" key="6">
    <source>
        <dbReference type="ARBA" id="ARBA00022989"/>
    </source>
</evidence>
<evidence type="ECO:0000256" key="5">
    <source>
        <dbReference type="ARBA" id="ARBA00022692"/>
    </source>
</evidence>
<dbReference type="PANTHER" id="PTHR30012">
    <property type="entry name" value="GENERAL SECRETION PATHWAY PROTEIN"/>
    <property type="match status" value="1"/>
</dbReference>
<evidence type="ECO:0000256" key="4">
    <source>
        <dbReference type="ARBA" id="ARBA00022519"/>
    </source>
</evidence>
<accession>A0A1J5Q2B3</accession>
<dbReference type="Gene3D" id="1.20.81.30">
    <property type="entry name" value="Type II secretion system (T2SS), domain F"/>
    <property type="match status" value="1"/>
</dbReference>
<dbReference type="AlphaFoldDB" id="A0A1J5Q2B3"/>
<feature type="domain" description="Type II secretion system protein GspF" evidence="9">
    <location>
        <begin position="54"/>
        <end position="176"/>
    </location>
</feature>
<keyword evidence="5 8" id="KW-0812">Transmembrane</keyword>
<keyword evidence="7 8" id="KW-0472">Membrane</keyword>
<dbReference type="InterPro" id="IPR003004">
    <property type="entry name" value="GspF/PilC"/>
</dbReference>
<dbReference type="FunFam" id="1.20.81.30:FF:000001">
    <property type="entry name" value="Type II secretion system protein F"/>
    <property type="match status" value="1"/>
</dbReference>
<feature type="transmembrane region" description="Helical" evidence="8">
    <location>
        <begin position="157"/>
        <end position="178"/>
    </location>
</feature>
<evidence type="ECO:0000256" key="7">
    <source>
        <dbReference type="ARBA" id="ARBA00023136"/>
    </source>
</evidence>
<evidence type="ECO:0000259" key="9">
    <source>
        <dbReference type="Pfam" id="PF00482"/>
    </source>
</evidence>
<comment type="subcellular location">
    <subcellularLocation>
        <location evidence="1">Cell inner membrane</location>
        <topology evidence="1">Multi-pass membrane protein</topology>
    </subcellularLocation>
</comment>
<organism evidence="10">
    <name type="scientific">mine drainage metagenome</name>
    <dbReference type="NCBI Taxonomy" id="410659"/>
    <lineage>
        <taxon>unclassified sequences</taxon>
        <taxon>metagenomes</taxon>
        <taxon>ecological metagenomes</taxon>
    </lineage>
</organism>
<dbReference type="InterPro" id="IPR042094">
    <property type="entry name" value="T2SS_GspF_sf"/>
</dbReference>
<evidence type="ECO:0000313" key="10">
    <source>
        <dbReference type="EMBL" id="OIQ77450.1"/>
    </source>
</evidence>
<evidence type="ECO:0000256" key="8">
    <source>
        <dbReference type="SAM" id="Phobius"/>
    </source>
</evidence>
<dbReference type="GO" id="GO:0005886">
    <property type="term" value="C:plasma membrane"/>
    <property type="evidence" value="ECO:0007669"/>
    <property type="project" value="UniProtKB-SubCell"/>
</dbReference>
<protein>
    <submittedName>
        <fullName evidence="10">Type II secretion system protein F</fullName>
    </submittedName>
</protein>
<proteinExistence type="inferred from homology"/>
<reference evidence="10" key="1">
    <citation type="submission" date="2016-10" db="EMBL/GenBank/DDBJ databases">
        <title>Sequence of Gallionella enrichment culture.</title>
        <authorList>
            <person name="Poehlein A."/>
            <person name="Muehling M."/>
            <person name="Daniel R."/>
        </authorList>
    </citation>
    <scope>NUCLEOTIDE SEQUENCE</scope>
</reference>
<name>A0A1J5Q2B3_9ZZZZ</name>
<dbReference type="PANTHER" id="PTHR30012:SF4">
    <property type="entry name" value="MSHA BIOGENESIS PROTEIN MSHG"/>
    <property type="match status" value="1"/>
</dbReference>
<gene>
    <name evidence="10" type="primary">epsF_30</name>
    <name evidence="10" type="ORF">GALL_408520</name>
</gene>
<keyword evidence="6 8" id="KW-1133">Transmembrane helix</keyword>
<dbReference type="EMBL" id="MLJW01001612">
    <property type="protein sequence ID" value="OIQ77450.1"/>
    <property type="molecule type" value="Genomic_DNA"/>
</dbReference>